<gene>
    <name evidence="2" type="ORF">JO380_002005</name>
</gene>
<dbReference type="Pfam" id="PF00583">
    <property type="entry name" value="Acetyltransf_1"/>
    <property type="match status" value="1"/>
</dbReference>
<dbReference type="Proteomes" id="UP001240250">
    <property type="component" value="Unassembled WGS sequence"/>
</dbReference>
<evidence type="ECO:0000259" key="1">
    <source>
        <dbReference type="PROSITE" id="PS51186"/>
    </source>
</evidence>
<dbReference type="InterPro" id="IPR016181">
    <property type="entry name" value="Acyl_CoA_acyltransferase"/>
</dbReference>
<dbReference type="Gene3D" id="3.40.630.30">
    <property type="match status" value="1"/>
</dbReference>
<sequence>MTAGAGIAVELVEAQPADLDAFARRVQAAFALAVPAGAAPGMAEPIPSDEDLRESFAAPGAEVLHVVVGGERVGGAVVSVDREAGRGSLDFFFVDPEHHGRGVGRAAWRAIECRYPRTRVWETMTPHFEVRNIHFYVNVCGFHAVEFFHPGHPDPHAPGAGSGQGHDDDLMFRFEKRMA</sequence>
<accession>A0ABU0GJT2</accession>
<proteinExistence type="predicted"/>
<evidence type="ECO:0000313" key="3">
    <source>
        <dbReference type="Proteomes" id="UP001240250"/>
    </source>
</evidence>
<dbReference type="InterPro" id="IPR000182">
    <property type="entry name" value="GNAT_dom"/>
</dbReference>
<comment type="caution">
    <text evidence="2">The sequence shown here is derived from an EMBL/GenBank/DDBJ whole genome shotgun (WGS) entry which is preliminary data.</text>
</comment>
<dbReference type="SUPFAM" id="SSF55729">
    <property type="entry name" value="Acyl-CoA N-acyltransferases (Nat)"/>
    <property type="match status" value="1"/>
</dbReference>
<dbReference type="EMBL" id="JAUSVM010000001">
    <property type="protein sequence ID" value="MDQ0425624.1"/>
    <property type="molecule type" value="Genomic_DNA"/>
</dbReference>
<organism evidence="2 3">
    <name type="scientific">Cellulomonas iranensis</name>
    <dbReference type="NCBI Taxonomy" id="76862"/>
    <lineage>
        <taxon>Bacteria</taxon>
        <taxon>Bacillati</taxon>
        <taxon>Actinomycetota</taxon>
        <taxon>Actinomycetes</taxon>
        <taxon>Micrococcales</taxon>
        <taxon>Cellulomonadaceae</taxon>
        <taxon>Cellulomonas</taxon>
    </lineage>
</organism>
<dbReference type="CDD" id="cd04301">
    <property type="entry name" value="NAT_SF"/>
    <property type="match status" value="1"/>
</dbReference>
<dbReference type="RefSeq" id="WP_070319411.1">
    <property type="nucleotide sequence ID" value="NZ_JAUSVM010000001.1"/>
</dbReference>
<feature type="domain" description="N-acetyltransferase" evidence="1">
    <location>
        <begin position="9"/>
        <end position="179"/>
    </location>
</feature>
<protein>
    <submittedName>
        <fullName evidence="2">GNAT superfamily N-acetyltransferase</fullName>
    </submittedName>
</protein>
<reference evidence="2 3" key="1">
    <citation type="submission" date="2023-07" db="EMBL/GenBank/DDBJ databases">
        <title>Sequencing the genomes of 1000 actinobacteria strains.</title>
        <authorList>
            <person name="Klenk H.-P."/>
        </authorList>
    </citation>
    <scope>NUCLEOTIDE SEQUENCE [LARGE SCALE GENOMIC DNA]</scope>
    <source>
        <strain evidence="2 3">DSM 14785</strain>
    </source>
</reference>
<dbReference type="PROSITE" id="PS51186">
    <property type="entry name" value="GNAT"/>
    <property type="match status" value="1"/>
</dbReference>
<name>A0ABU0GJT2_9CELL</name>
<evidence type="ECO:0000313" key="2">
    <source>
        <dbReference type="EMBL" id="MDQ0425624.1"/>
    </source>
</evidence>
<keyword evidence="3" id="KW-1185">Reference proteome</keyword>